<gene>
    <name evidence="2" type="ORF">BK662_14915</name>
</gene>
<dbReference type="InterPro" id="IPR009057">
    <property type="entry name" value="Homeodomain-like_sf"/>
</dbReference>
<dbReference type="RefSeq" id="WP_123358820.1">
    <property type="nucleotide sequence ID" value="NZ_MOBM01000020.1"/>
</dbReference>
<dbReference type="GO" id="GO:0006313">
    <property type="term" value="P:DNA transposition"/>
    <property type="evidence" value="ECO:0007669"/>
    <property type="project" value="InterPro"/>
</dbReference>
<evidence type="ECO:0008006" key="4">
    <source>
        <dbReference type="Google" id="ProtNLM"/>
    </source>
</evidence>
<proteinExistence type="inferred from homology"/>
<name>A0A423HNJ5_9PSED</name>
<comment type="similarity">
    <text evidence="1">Belongs to the transposase 8 family.</text>
</comment>
<protein>
    <recommendedName>
        <fullName evidence="4">Transposase</fullName>
    </recommendedName>
</protein>
<dbReference type="InterPro" id="IPR002514">
    <property type="entry name" value="Transposase_8"/>
</dbReference>
<sequence>MRQRNTYPKPFKAQIVQECLQPGASVASVALRHGINANVVRKWLPPKRDNAVANLPAFVPLQLAPTDQANPETSVSIEIPYEQGALTVTWPATDPAGCARFVRGLTR</sequence>
<accession>A0A423HNJ5</accession>
<evidence type="ECO:0000313" key="2">
    <source>
        <dbReference type="EMBL" id="RON14798.1"/>
    </source>
</evidence>
<dbReference type="AlphaFoldDB" id="A0A423HNJ5"/>
<organism evidence="2 3">
    <name type="scientific">Pseudomonas frederiksbergensis</name>
    <dbReference type="NCBI Taxonomy" id="104087"/>
    <lineage>
        <taxon>Bacteria</taxon>
        <taxon>Pseudomonadati</taxon>
        <taxon>Pseudomonadota</taxon>
        <taxon>Gammaproteobacteria</taxon>
        <taxon>Pseudomonadales</taxon>
        <taxon>Pseudomonadaceae</taxon>
        <taxon>Pseudomonas</taxon>
    </lineage>
</organism>
<dbReference type="GO" id="GO:0003677">
    <property type="term" value="F:DNA binding"/>
    <property type="evidence" value="ECO:0007669"/>
    <property type="project" value="InterPro"/>
</dbReference>
<dbReference type="GO" id="GO:0004803">
    <property type="term" value="F:transposase activity"/>
    <property type="evidence" value="ECO:0007669"/>
    <property type="project" value="InterPro"/>
</dbReference>
<dbReference type="NCBIfam" id="NF047595">
    <property type="entry name" value="IS66_ISRel24_TnpA"/>
    <property type="match status" value="1"/>
</dbReference>
<evidence type="ECO:0000256" key="1">
    <source>
        <dbReference type="ARBA" id="ARBA00009964"/>
    </source>
</evidence>
<dbReference type="EMBL" id="MOBM01000020">
    <property type="protein sequence ID" value="RON14798.1"/>
    <property type="molecule type" value="Genomic_DNA"/>
</dbReference>
<dbReference type="Proteomes" id="UP000284002">
    <property type="component" value="Unassembled WGS sequence"/>
</dbReference>
<comment type="caution">
    <text evidence="2">The sequence shown here is derived from an EMBL/GenBank/DDBJ whole genome shotgun (WGS) entry which is preliminary data.</text>
</comment>
<evidence type="ECO:0000313" key="3">
    <source>
        <dbReference type="Proteomes" id="UP000284002"/>
    </source>
</evidence>
<dbReference type="SUPFAM" id="SSF46689">
    <property type="entry name" value="Homeodomain-like"/>
    <property type="match status" value="1"/>
</dbReference>
<reference evidence="2 3" key="1">
    <citation type="submission" date="2016-10" db="EMBL/GenBank/DDBJ databases">
        <title>Comparative genome analysis of multiple Pseudomonas spp. focuses on biocontrol and plant growth promoting traits.</title>
        <authorList>
            <person name="Tao X.-Y."/>
            <person name="Taylor C.G."/>
        </authorList>
    </citation>
    <scope>NUCLEOTIDE SEQUENCE [LARGE SCALE GENOMIC DNA]</scope>
    <source>
        <strain evidence="2 3">36C6</strain>
    </source>
</reference>
<dbReference type="Pfam" id="PF01527">
    <property type="entry name" value="HTH_Tnp_1"/>
    <property type="match status" value="1"/>
</dbReference>